<proteinExistence type="predicted"/>
<dbReference type="VEuPathDB" id="AmoebaDB:EIN_429570"/>
<protein>
    <recommendedName>
        <fullName evidence="2">CAAX prenyl protease 2/Lysostaphin resistance protein A-like domain-containing protein</fullName>
    </recommendedName>
</protein>
<dbReference type="GeneID" id="14894177"/>
<dbReference type="RefSeq" id="XP_004261952.1">
    <property type="nucleotide sequence ID" value="XM_004261904.1"/>
</dbReference>
<dbReference type="Pfam" id="PF02517">
    <property type="entry name" value="Rce1-like"/>
    <property type="match status" value="1"/>
</dbReference>
<feature type="transmembrane region" description="Helical" evidence="1">
    <location>
        <begin position="71"/>
        <end position="88"/>
    </location>
</feature>
<feature type="transmembrane region" description="Helical" evidence="1">
    <location>
        <begin position="194"/>
        <end position="213"/>
    </location>
</feature>
<keyword evidence="1" id="KW-1133">Transmembrane helix</keyword>
<name>A0A0A1UEZ5_ENTIV</name>
<accession>A0A0A1UEZ5</accession>
<reference evidence="3 4" key="1">
    <citation type="submission" date="2012-10" db="EMBL/GenBank/DDBJ databases">
        <authorList>
            <person name="Zafar N."/>
            <person name="Inman J."/>
            <person name="Hall N."/>
            <person name="Lorenzi H."/>
            <person name="Caler E."/>
        </authorList>
    </citation>
    <scope>NUCLEOTIDE SEQUENCE [LARGE SCALE GENOMIC DNA]</scope>
    <source>
        <strain evidence="3 4">IP1</strain>
    </source>
</reference>
<evidence type="ECO:0000313" key="3">
    <source>
        <dbReference type="EMBL" id="ELP95181.1"/>
    </source>
</evidence>
<dbReference type="InterPro" id="IPR003675">
    <property type="entry name" value="Rce1/LyrA-like_dom"/>
</dbReference>
<gene>
    <name evidence="3" type="ORF">EIN_429570</name>
</gene>
<keyword evidence="1" id="KW-0472">Membrane</keyword>
<feature type="transmembrane region" description="Helical" evidence="1">
    <location>
        <begin position="118"/>
        <end position="136"/>
    </location>
</feature>
<evidence type="ECO:0000313" key="4">
    <source>
        <dbReference type="Proteomes" id="UP000014680"/>
    </source>
</evidence>
<keyword evidence="1" id="KW-0812">Transmembrane</keyword>
<feature type="transmembrane region" description="Helical" evidence="1">
    <location>
        <begin position="41"/>
        <end position="65"/>
    </location>
</feature>
<dbReference type="KEGG" id="eiv:EIN_429570"/>
<keyword evidence="4" id="KW-1185">Reference proteome</keyword>
<dbReference type="AlphaFoldDB" id="A0A0A1UEZ5"/>
<evidence type="ECO:0000256" key="1">
    <source>
        <dbReference type="SAM" id="Phobius"/>
    </source>
</evidence>
<dbReference type="Proteomes" id="UP000014680">
    <property type="component" value="Unassembled WGS sequence"/>
</dbReference>
<dbReference type="OMA" id="IVINLMY"/>
<evidence type="ECO:0000259" key="2">
    <source>
        <dbReference type="Pfam" id="PF02517"/>
    </source>
</evidence>
<dbReference type="OrthoDB" id="29402at2759"/>
<organism evidence="3 4">
    <name type="scientific">Entamoeba invadens IP1</name>
    <dbReference type="NCBI Taxonomy" id="370355"/>
    <lineage>
        <taxon>Eukaryota</taxon>
        <taxon>Amoebozoa</taxon>
        <taxon>Evosea</taxon>
        <taxon>Archamoebae</taxon>
        <taxon>Mastigamoebida</taxon>
        <taxon>Entamoebidae</taxon>
        <taxon>Entamoeba</taxon>
    </lineage>
</organism>
<feature type="transmembrane region" description="Helical" evidence="1">
    <location>
        <begin position="269"/>
        <end position="288"/>
    </location>
</feature>
<feature type="domain" description="CAAX prenyl protease 2/Lysostaphin resistance protein A-like" evidence="2">
    <location>
        <begin position="158"/>
        <end position="256"/>
    </location>
</feature>
<sequence length="296" mass="34370">MKYYCVETIKELKKTMASERSYITHVQTQEESLPYYQKAKLFVQCGIVCLEFFFLQFVCVLMLRAFGVREYFIQSLAVTTVVIGFMFTRNDNSKEKITVERFIQEITEIKGGSANIKYVVYAFVGYVGLLGLRFLLNTFNIDESPLYDNFYKDDQFDISMVLDSVLFSVITEEIALRRSLFNTTKKYTPQWRNYLYPMSALWFGLIHFVNIGTSSFTNVYVFYQMGYGMVMGYFFAIFTDKLGIFPTLVVHFCNNVTAIFMPFTLSFFLVFYSVISAAILGLISIKLLKIDNNKTD</sequence>
<dbReference type="EMBL" id="KB206168">
    <property type="protein sequence ID" value="ELP95181.1"/>
    <property type="molecule type" value="Genomic_DNA"/>
</dbReference>